<name>A0A5B7CJ09_PORTR</name>
<accession>A0A5B7CJ09</accession>
<reference evidence="1 2" key="1">
    <citation type="submission" date="2019-05" db="EMBL/GenBank/DDBJ databases">
        <title>Another draft genome of Portunus trituberculatus and its Hox gene families provides insights of decapod evolution.</title>
        <authorList>
            <person name="Jeong J.-H."/>
            <person name="Song I."/>
            <person name="Kim S."/>
            <person name="Choi T."/>
            <person name="Kim D."/>
            <person name="Ryu S."/>
            <person name="Kim W."/>
        </authorList>
    </citation>
    <scope>NUCLEOTIDE SEQUENCE [LARGE SCALE GENOMIC DNA]</scope>
    <source>
        <tissue evidence="1">Muscle</tissue>
    </source>
</reference>
<protein>
    <submittedName>
        <fullName evidence="1">Uncharacterized protein</fullName>
    </submittedName>
</protein>
<dbReference type="AlphaFoldDB" id="A0A5B7CJ09"/>
<evidence type="ECO:0000313" key="1">
    <source>
        <dbReference type="EMBL" id="MPC08741.1"/>
    </source>
</evidence>
<proteinExistence type="predicted"/>
<dbReference type="EMBL" id="VSRR010000042">
    <property type="protein sequence ID" value="MPC08741.1"/>
    <property type="molecule type" value="Genomic_DNA"/>
</dbReference>
<organism evidence="1 2">
    <name type="scientific">Portunus trituberculatus</name>
    <name type="common">Swimming crab</name>
    <name type="synonym">Neptunus trituberculatus</name>
    <dbReference type="NCBI Taxonomy" id="210409"/>
    <lineage>
        <taxon>Eukaryota</taxon>
        <taxon>Metazoa</taxon>
        <taxon>Ecdysozoa</taxon>
        <taxon>Arthropoda</taxon>
        <taxon>Crustacea</taxon>
        <taxon>Multicrustacea</taxon>
        <taxon>Malacostraca</taxon>
        <taxon>Eumalacostraca</taxon>
        <taxon>Eucarida</taxon>
        <taxon>Decapoda</taxon>
        <taxon>Pleocyemata</taxon>
        <taxon>Brachyura</taxon>
        <taxon>Eubrachyura</taxon>
        <taxon>Portunoidea</taxon>
        <taxon>Portunidae</taxon>
        <taxon>Portuninae</taxon>
        <taxon>Portunus</taxon>
    </lineage>
</organism>
<gene>
    <name evidence="1" type="ORF">E2C01_001335</name>
</gene>
<sequence length="120" mass="13623">MPGILRGVTPASPPRGFLPWLTSRHGPPRTLGLPHQPFHRNSRSFLFPITEYRILFSYRWKQANFSCGPVARCVKNMDIFRIVSWNSEADGARSSTSILHTSEPEPCRSLPDITRFINTA</sequence>
<evidence type="ECO:0000313" key="2">
    <source>
        <dbReference type="Proteomes" id="UP000324222"/>
    </source>
</evidence>
<dbReference type="Proteomes" id="UP000324222">
    <property type="component" value="Unassembled WGS sequence"/>
</dbReference>
<comment type="caution">
    <text evidence="1">The sequence shown here is derived from an EMBL/GenBank/DDBJ whole genome shotgun (WGS) entry which is preliminary data.</text>
</comment>
<keyword evidence="2" id="KW-1185">Reference proteome</keyword>